<name>A0AAN7BPC9_9PEZI</name>
<feature type="domain" description="Heterokaryon incompatibility" evidence="1">
    <location>
        <begin position="53"/>
        <end position="131"/>
    </location>
</feature>
<dbReference type="Pfam" id="PF06985">
    <property type="entry name" value="HET"/>
    <property type="match status" value="1"/>
</dbReference>
<gene>
    <name evidence="2" type="ORF">QBC38DRAFT_444118</name>
</gene>
<sequence length="133" mass="14849">MVRSWLEQCDSNDSGKHLGCRTPPLVSLPHDFRVINCDTRCIVPWRNLQSALYTALSYVWGIADTTLWPDPGKLPDTAPLVIEDAIKVTKALGCDGPGMGPAIAQNRGMGLRFLWIDKYCIPQDDEEARWAHV</sequence>
<evidence type="ECO:0000259" key="1">
    <source>
        <dbReference type="Pfam" id="PF06985"/>
    </source>
</evidence>
<dbReference type="Proteomes" id="UP001301958">
    <property type="component" value="Unassembled WGS sequence"/>
</dbReference>
<dbReference type="PANTHER" id="PTHR33112">
    <property type="entry name" value="DOMAIN PROTEIN, PUTATIVE-RELATED"/>
    <property type="match status" value="1"/>
</dbReference>
<accession>A0AAN7BPC9</accession>
<keyword evidence="3" id="KW-1185">Reference proteome</keyword>
<reference evidence="2" key="2">
    <citation type="submission" date="2023-05" db="EMBL/GenBank/DDBJ databases">
        <authorList>
            <consortium name="Lawrence Berkeley National Laboratory"/>
            <person name="Steindorff A."/>
            <person name="Hensen N."/>
            <person name="Bonometti L."/>
            <person name="Westerberg I."/>
            <person name="Brannstrom I.O."/>
            <person name="Guillou S."/>
            <person name="Cros-Aarteil S."/>
            <person name="Calhoun S."/>
            <person name="Haridas S."/>
            <person name="Kuo A."/>
            <person name="Mondo S."/>
            <person name="Pangilinan J."/>
            <person name="Riley R."/>
            <person name="Labutti K."/>
            <person name="Andreopoulos B."/>
            <person name="Lipzen A."/>
            <person name="Chen C."/>
            <person name="Yanf M."/>
            <person name="Daum C."/>
            <person name="Ng V."/>
            <person name="Clum A."/>
            <person name="Ohm R."/>
            <person name="Martin F."/>
            <person name="Silar P."/>
            <person name="Natvig D."/>
            <person name="Lalanne C."/>
            <person name="Gautier V."/>
            <person name="Ament-Velasquez S.L."/>
            <person name="Kruys A."/>
            <person name="Hutchinson M.I."/>
            <person name="Powell A.J."/>
            <person name="Barry K."/>
            <person name="Miller A.N."/>
            <person name="Grigoriev I.V."/>
            <person name="Debuchy R."/>
            <person name="Gladieux P."/>
            <person name="Thoren M.H."/>
            <person name="Johannesson H."/>
        </authorList>
    </citation>
    <scope>NUCLEOTIDE SEQUENCE</scope>
    <source>
        <strain evidence="2">CBS 990.96</strain>
    </source>
</reference>
<reference evidence="2" key="1">
    <citation type="journal article" date="2023" name="Mol. Phylogenet. Evol.">
        <title>Genome-scale phylogeny and comparative genomics of the fungal order Sordariales.</title>
        <authorList>
            <person name="Hensen N."/>
            <person name="Bonometti L."/>
            <person name="Westerberg I."/>
            <person name="Brannstrom I.O."/>
            <person name="Guillou S."/>
            <person name="Cros-Aarteil S."/>
            <person name="Calhoun S."/>
            <person name="Haridas S."/>
            <person name="Kuo A."/>
            <person name="Mondo S."/>
            <person name="Pangilinan J."/>
            <person name="Riley R."/>
            <person name="LaButti K."/>
            <person name="Andreopoulos B."/>
            <person name="Lipzen A."/>
            <person name="Chen C."/>
            <person name="Yan M."/>
            <person name="Daum C."/>
            <person name="Ng V."/>
            <person name="Clum A."/>
            <person name="Steindorff A."/>
            <person name="Ohm R.A."/>
            <person name="Martin F."/>
            <person name="Silar P."/>
            <person name="Natvig D.O."/>
            <person name="Lalanne C."/>
            <person name="Gautier V."/>
            <person name="Ament-Velasquez S.L."/>
            <person name="Kruys A."/>
            <person name="Hutchinson M.I."/>
            <person name="Powell A.J."/>
            <person name="Barry K."/>
            <person name="Miller A.N."/>
            <person name="Grigoriev I.V."/>
            <person name="Debuchy R."/>
            <person name="Gladieux P."/>
            <person name="Hiltunen Thoren M."/>
            <person name="Johannesson H."/>
        </authorList>
    </citation>
    <scope>NUCLEOTIDE SEQUENCE</scope>
    <source>
        <strain evidence="2">CBS 990.96</strain>
    </source>
</reference>
<evidence type="ECO:0000313" key="3">
    <source>
        <dbReference type="Proteomes" id="UP001301958"/>
    </source>
</evidence>
<dbReference type="PANTHER" id="PTHR33112:SF1">
    <property type="entry name" value="HETEROKARYON INCOMPATIBILITY DOMAIN-CONTAINING PROTEIN"/>
    <property type="match status" value="1"/>
</dbReference>
<dbReference type="InterPro" id="IPR010730">
    <property type="entry name" value="HET"/>
</dbReference>
<proteinExistence type="predicted"/>
<protein>
    <recommendedName>
        <fullName evidence="1">Heterokaryon incompatibility domain-containing protein</fullName>
    </recommendedName>
</protein>
<dbReference type="AlphaFoldDB" id="A0AAN7BPC9"/>
<organism evidence="2 3">
    <name type="scientific">Podospora fimiseda</name>
    <dbReference type="NCBI Taxonomy" id="252190"/>
    <lineage>
        <taxon>Eukaryota</taxon>
        <taxon>Fungi</taxon>
        <taxon>Dikarya</taxon>
        <taxon>Ascomycota</taxon>
        <taxon>Pezizomycotina</taxon>
        <taxon>Sordariomycetes</taxon>
        <taxon>Sordariomycetidae</taxon>
        <taxon>Sordariales</taxon>
        <taxon>Podosporaceae</taxon>
        <taxon>Podospora</taxon>
    </lineage>
</organism>
<comment type="caution">
    <text evidence="2">The sequence shown here is derived from an EMBL/GenBank/DDBJ whole genome shotgun (WGS) entry which is preliminary data.</text>
</comment>
<evidence type="ECO:0000313" key="2">
    <source>
        <dbReference type="EMBL" id="KAK4227054.1"/>
    </source>
</evidence>
<dbReference type="EMBL" id="MU865337">
    <property type="protein sequence ID" value="KAK4227054.1"/>
    <property type="molecule type" value="Genomic_DNA"/>
</dbReference>